<name>A0A1B7Y8U9_COLHI</name>
<dbReference type="RefSeq" id="XP_018156928.1">
    <property type="nucleotide sequence ID" value="XM_018302150.1"/>
</dbReference>
<gene>
    <name evidence="3" type="ORF">CH63R_07175</name>
</gene>
<dbReference type="InterPro" id="IPR036378">
    <property type="entry name" value="FAS1_dom_sf"/>
</dbReference>
<sequence>MQLTSFVPLAFAALAAAAQPLDAVLKANNDSLSTFAALLATVPAVGQTITKAVDTTILAPSNDAFAKAMQADPTFAQRAATNATFLTDLLLYHVVTGKTMAAMFPENSKFAHTLLETPAANVTGNQKVELLRKGEQARVFSGYKQLSVVTKPDITYAGGVLHVLDSVLTFPGTPAETAMDTGLTSMAGALKRAGLADGVDSLQAATVLAPTNAAFQAIGATVASMEPADLARILEYHVLMNQVRFSPGITLKMGYKTLMGEKVTLRKLDGLLYANSARITIADIITTDGVMHVVDSVLNPSSPRLNPGAGTPAFEGAVQAANAPFTDGVKPTAVFVPADSGARDISLSVRPAVLGILVCLAVAYL</sequence>
<keyword evidence="4" id="KW-1185">Reference proteome</keyword>
<keyword evidence="1" id="KW-0732">Signal</keyword>
<dbReference type="AlphaFoldDB" id="A0A1B7Y8U9"/>
<proteinExistence type="predicted"/>
<dbReference type="Gene3D" id="2.30.180.10">
    <property type="entry name" value="FAS1 domain"/>
    <property type="match status" value="2"/>
</dbReference>
<dbReference type="PANTHER" id="PTHR10900">
    <property type="entry name" value="PERIOSTIN-RELATED"/>
    <property type="match status" value="1"/>
</dbReference>
<dbReference type="PANTHER" id="PTHR10900:SF77">
    <property type="entry name" value="FI19380P1"/>
    <property type="match status" value="1"/>
</dbReference>
<reference evidence="4" key="1">
    <citation type="journal article" date="2017" name="BMC Genomics">
        <title>Gapless genome assembly of Colletotrichum higginsianum reveals chromosome structure and association of transposable elements with secondary metabolite gene clusters.</title>
        <authorList>
            <person name="Dallery J.-F."/>
            <person name="Lapalu N."/>
            <person name="Zampounis A."/>
            <person name="Pigne S."/>
            <person name="Luyten I."/>
            <person name="Amselem J."/>
            <person name="Wittenberg A.H.J."/>
            <person name="Zhou S."/>
            <person name="de Queiroz M.V."/>
            <person name="Robin G.P."/>
            <person name="Auger A."/>
            <person name="Hainaut M."/>
            <person name="Henrissat B."/>
            <person name="Kim K.-T."/>
            <person name="Lee Y.-H."/>
            <person name="Lespinet O."/>
            <person name="Schwartz D.C."/>
            <person name="Thon M.R."/>
            <person name="O'Connell R.J."/>
        </authorList>
    </citation>
    <scope>NUCLEOTIDE SEQUENCE [LARGE SCALE GENOMIC DNA]</scope>
    <source>
        <strain evidence="4">IMI 349063</strain>
    </source>
</reference>
<protein>
    <submittedName>
        <fullName evidence="3">Fasciclin domain-containing protein</fullName>
    </submittedName>
</protein>
<dbReference type="KEGG" id="chig:CH63R_07175"/>
<dbReference type="Proteomes" id="UP000092177">
    <property type="component" value="Chromosome 5"/>
</dbReference>
<feature type="domain" description="FAS1" evidence="2">
    <location>
        <begin position="19"/>
        <end position="168"/>
    </location>
</feature>
<dbReference type="VEuPathDB" id="FungiDB:CH63R_07175"/>
<dbReference type="Pfam" id="PF02469">
    <property type="entry name" value="Fasciclin"/>
    <property type="match status" value="2"/>
</dbReference>
<dbReference type="GO" id="GO:0016236">
    <property type="term" value="P:macroautophagy"/>
    <property type="evidence" value="ECO:0007669"/>
    <property type="project" value="TreeGrafter"/>
</dbReference>
<feature type="signal peptide" evidence="1">
    <location>
        <begin position="1"/>
        <end position="17"/>
    </location>
</feature>
<feature type="domain" description="FAS1" evidence="2">
    <location>
        <begin position="170"/>
        <end position="298"/>
    </location>
</feature>
<dbReference type="GeneID" id="28866257"/>
<organism evidence="3 4">
    <name type="scientific">Colletotrichum higginsianum (strain IMI 349063)</name>
    <name type="common">Crucifer anthracnose fungus</name>
    <dbReference type="NCBI Taxonomy" id="759273"/>
    <lineage>
        <taxon>Eukaryota</taxon>
        <taxon>Fungi</taxon>
        <taxon>Dikarya</taxon>
        <taxon>Ascomycota</taxon>
        <taxon>Pezizomycotina</taxon>
        <taxon>Sordariomycetes</taxon>
        <taxon>Hypocreomycetidae</taxon>
        <taxon>Glomerellales</taxon>
        <taxon>Glomerellaceae</taxon>
        <taxon>Colletotrichum</taxon>
        <taxon>Colletotrichum destructivum species complex</taxon>
    </lineage>
</organism>
<dbReference type="SUPFAM" id="SSF82153">
    <property type="entry name" value="FAS1 domain"/>
    <property type="match status" value="2"/>
</dbReference>
<dbReference type="InterPro" id="IPR050904">
    <property type="entry name" value="Adhesion/Biosynth-related"/>
</dbReference>
<evidence type="ECO:0000259" key="2">
    <source>
        <dbReference type="PROSITE" id="PS50213"/>
    </source>
</evidence>
<feature type="chain" id="PRO_5008601428" evidence="1">
    <location>
        <begin position="18"/>
        <end position="365"/>
    </location>
</feature>
<evidence type="ECO:0000313" key="3">
    <source>
        <dbReference type="EMBL" id="OBR08410.1"/>
    </source>
</evidence>
<dbReference type="SMART" id="SM00554">
    <property type="entry name" value="FAS1"/>
    <property type="match status" value="2"/>
</dbReference>
<dbReference type="OrthoDB" id="286301at2759"/>
<dbReference type="GO" id="GO:0000329">
    <property type="term" value="C:fungal-type vacuole membrane"/>
    <property type="evidence" value="ECO:0007669"/>
    <property type="project" value="TreeGrafter"/>
</dbReference>
<evidence type="ECO:0000313" key="4">
    <source>
        <dbReference type="Proteomes" id="UP000092177"/>
    </source>
</evidence>
<evidence type="ECO:0000256" key="1">
    <source>
        <dbReference type="SAM" id="SignalP"/>
    </source>
</evidence>
<dbReference type="PROSITE" id="PS50213">
    <property type="entry name" value="FAS1"/>
    <property type="match status" value="2"/>
</dbReference>
<dbReference type="EMBL" id="LTAN01000005">
    <property type="protein sequence ID" value="OBR08410.1"/>
    <property type="molecule type" value="Genomic_DNA"/>
</dbReference>
<accession>A0A1B7Y8U9</accession>
<dbReference type="InterPro" id="IPR000782">
    <property type="entry name" value="FAS1_domain"/>
</dbReference>
<comment type="caution">
    <text evidence="3">The sequence shown here is derived from an EMBL/GenBank/DDBJ whole genome shotgun (WGS) entry which is preliminary data.</text>
</comment>